<evidence type="ECO:0000256" key="3">
    <source>
        <dbReference type="ARBA" id="ARBA00023027"/>
    </source>
</evidence>
<dbReference type="Gene3D" id="3.40.50.10140">
    <property type="entry name" value="Toll/interleukin-1 receptor homology (TIR) domain"/>
    <property type="match status" value="1"/>
</dbReference>
<evidence type="ECO:0000313" key="7">
    <source>
        <dbReference type="EMBL" id="MED6185717.1"/>
    </source>
</evidence>
<organism evidence="7 8">
    <name type="scientific">Stylosanthes scabra</name>
    <dbReference type="NCBI Taxonomy" id="79078"/>
    <lineage>
        <taxon>Eukaryota</taxon>
        <taxon>Viridiplantae</taxon>
        <taxon>Streptophyta</taxon>
        <taxon>Embryophyta</taxon>
        <taxon>Tracheophyta</taxon>
        <taxon>Spermatophyta</taxon>
        <taxon>Magnoliopsida</taxon>
        <taxon>eudicotyledons</taxon>
        <taxon>Gunneridae</taxon>
        <taxon>Pentapetalae</taxon>
        <taxon>rosids</taxon>
        <taxon>fabids</taxon>
        <taxon>Fabales</taxon>
        <taxon>Fabaceae</taxon>
        <taxon>Papilionoideae</taxon>
        <taxon>50 kb inversion clade</taxon>
        <taxon>dalbergioids sensu lato</taxon>
        <taxon>Dalbergieae</taxon>
        <taxon>Pterocarpus clade</taxon>
        <taxon>Stylosanthes</taxon>
    </lineage>
</organism>
<dbReference type="EC" id="3.2.2.6" evidence="1"/>
<dbReference type="SMART" id="SM00255">
    <property type="entry name" value="TIR"/>
    <property type="match status" value="1"/>
</dbReference>
<reference evidence="7 8" key="1">
    <citation type="journal article" date="2023" name="Plants (Basel)">
        <title>Bridging the Gap: Combining Genomics and Transcriptomics Approaches to Understand Stylosanthes scabra, an Orphan Legume from the Brazilian Caatinga.</title>
        <authorList>
            <person name="Ferreira-Neto J.R.C."/>
            <person name="da Silva M.D."/>
            <person name="Binneck E."/>
            <person name="de Melo N.F."/>
            <person name="da Silva R.H."/>
            <person name="de Melo A.L.T.M."/>
            <person name="Pandolfi V."/>
            <person name="Bustamante F.O."/>
            <person name="Brasileiro-Vidal A.C."/>
            <person name="Benko-Iseppon A.M."/>
        </authorList>
    </citation>
    <scope>NUCLEOTIDE SEQUENCE [LARGE SCALE GENOMIC DNA]</scope>
    <source>
        <tissue evidence="7">Leaves</tissue>
    </source>
</reference>
<dbReference type="EMBL" id="JASCZI010181760">
    <property type="protein sequence ID" value="MED6185717.1"/>
    <property type="molecule type" value="Genomic_DNA"/>
</dbReference>
<name>A0ABU6WIU0_9FABA</name>
<gene>
    <name evidence="7" type="ORF">PIB30_059713</name>
</gene>
<dbReference type="PROSITE" id="PS50104">
    <property type="entry name" value="TIR"/>
    <property type="match status" value="1"/>
</dbReference>
<evidence type="ECO:0000256" key="5">
    <source>
        <dbReference type="SAM" id="MobiDB-lite"/>
    </source>
</evidence>
<dbReference type="PANTHER" id="PTHR32009">
    <property type="entry name" value="TMV RESISTANCE PROTEIN N-LIKE"/>
    <property type="match status" value="1"/>
</dbReference>
<dbReference type="SUPFAM" id="SSF52200">
    <property type="entry name" value="Toll/Interleukin receptor TIR domain"/>
    <property type="match status" value="1"/>
</dbReference>
<evidence type="ECO:0000256" key="2">
    <source>
        <dbReference type="ARBA" id="ARBA00022801"/>
    </source>
</evidence>
<feature type="region of interest" description="Disordered" evidence="5">
    <location>
        <begin position="1"/>
        <end position="20"/>
    </location>
</feature>
<comment type="catalytic activity">
    <reaction evidence="4">
        <text>NAD(+) + H2O = ADP-D-ribose + nicotinamide + H(+)</text>
        <dbReference type="Rhea" id="RHEA:16301"/>
        <dbReference type="ChEBI" id="CHEBI:15377"/>
        <dbReference type="ChEBI" id="CHEBI:15378"/>
        <dbReference type="ChEBI" id="CHEBI:17154"/>
        <dbReference type="ChEBI" id="CHEBI:57540"/>
        <dbReference type="ChEBI" id="CHEBI:57967"/>
        <dbReference type="EC" id="3.2.2.6"/>
    </reaction>
    <physiologicalReaction direction="left-to-right" evidence="4">
        <dbReference type="Rhea" id="RHEA:16302"/>
    </physiologicalReaction>
</comment>
<sequence>MASTSVHAGEASSSSSIQRPPPRSWMYHVFLSFRGEDTRTGFTSHLYAALRRKGITTYKDDNNLPKGDFISHELLKAIEDSMFGVIVLSPNYASSSWCLDELCKILDCNKNLGQHIVLIFYGVEPAHVRHHKGTIGEAFKIHERRQKPEDIQRWKAALTEVAGYSGWNPKDYK</sequence>
<protein>
    <recommendedName>
        <fullName evidence="1">ADP-ribosyl cyclase/cyclic ADP-ribose hydrolase</fullName>
        <ecNumber evidence="1">3.2.2.6</ecNumber>
    </recommendedName>
</protein>
<comment type="caution">
    <text evidence="7">The sequence shown here is derived from an EMBL/GenBank/DDBJ whole genome shotgun (WGS) entry which is preliminary data.</text>
</comment>
<keyword evidence="8" id="KW-1185">Reference proteome</keyword>
<feature type="domain" description="TIR" evidence="6">
    <location>
        <begin position="25"/>
        <end position="173"/>
    </location>
</feature>
<keyword evidence="3" id="KW-0520">NAD</keyword>
<dbReference type="Pfam" id="PF01582">
    <property type="entry name" value="TIR"/>
    <property type="match status" value="1"/>
</dbReference>
<dbReference type="InterPro" id="IPR035897">
    <property type="entry name" value="Toll_tir_struct_dom_sf"/>
</dbReference>
<dbReference type="PANTHER" id="PTHR32009:SF39">
    <property type="entry name" value="TIR DOMAIN-CONTAINING PROTEIN"/>
    <property type="match status" value="1"/>
</dbReference>
<dbReference type="InterPro" id="IPR000157">
    <property type="entry name" value="TIR_dom"/>
</dbReference>
<accession>A0ABU6WIU0</accession>
<evidence type="ECO:0000256" key="4">
    <source>
        <dbReference type="ARBA" id="ARBA00047304"/>
    </source>
</evidence>
<keyword evidence="2" id="KW-0378">Hydrolase</keyword>
<dbReference type="Proteomes" id="UP001341840">
    <property type="component" value="Unassembled WGS sequence"/>
</dbReference>
<evidence type="ECO:0000313" key="8">
    <source>
        <dbReference type="Proteomes" id="UP001341840"/>
    </source>
</evidence>
<evidence type="ECO:0000259" key="6">
    <source>
        <dbReference type="PROSITE" id="PS50104"/>
    </source>
</evidence>
<proteinExistence type="predicted"/>
<evidence type="ECO:0000256" key="1">
    <source>
        <dbReference type="ARBA" id="ARBA00011982"/>
    </source>
</evidence>